<evidence type="ECO:0000313" key="5">
    <source>
        <dbReference type="Proteomes" id="UP001205560"/>
    </source>
</evidence>
<dbReference type="Proteomes" id="UP001205560">
    <property type="component" value="Unassembled WGS sequence"/>
</dbReference>
<dbReference type="PANTHER" id="PTHR44591:SF3">
    <property type="entry name" value="RESPONSE REGULATORY DOMAIN-CONTAINING PROTEIN"/>
    <property type="match status" value="1"/>
</dbReference>
<protein>
    <submittedName>
        <fullName evidence="4">Response regulator</fullName>
    </submittedName>
</protein>
<keyword evidence="1 2" id="KW-0597">Phosphoprotein</keyword>
<evidence type="ECO:0000256" key="2">
    <source>
        <dbReference type="PROSITE-ProRule" id="PRU00169"/>
    </source>
</evidence>
<proteinExistence type="predicted"/>
<dbReference type="PANTHER" id="PTHR44591">
    <property type="entry name" value="STRESS RESPONSE REGULATOR PROTEIN 1"/>
    <property type="match status" value="1"/>
</dbReference>
<dbReference type="InterPro" id="IPR050595">
    <property type="entry name" value="Bact_response_regulator"/>
</dbReference>
<evidence type="ECO:0000313" key="4">
    <source>
        <dbReference type="EMBL" id="MCS0590039.1"/>
    </source>
</evidence>
<feature type="modified residue" description="4-aspartylphosphate" evidence="2">
    <location>
        <position position="53"/>
    </location>
</feature>
<dbReference type="PROSITE" id="PS50110">
    <property type="entry name" value="RESPONSE_REGULATORY"/>
    <property type="match status" value="2"/>
</dbReference>
<dbReference type="InterPro" id="IPR011006">
    <property type="entry name" value="CheY-like_superfamily"/>
</dbReference>
<evidence type="ECO:0000259" key="3">
    <source>
        <dbReference type="PROSITE" id="PS50110"/>
    </source>
</evidence>
<organism evidence="4 5">
    <name type="scientific">Massilia norwichensis</name>
    <dbReference type="NCBI Taxonomy" id="1442366"/>
    <lineage>
        <taxon>Bacteria</taxon>
        <taxon>Pseudomonadati</taxon>
        <taxon>Pseudomonadota</taxon>
        <taxon>Betaproteobacteria</taxon>
        <taxon>Burkholderiales</taxon>
        <taxon>Oxalobacteraceae</taxon>
        <taxon>Telluria group</taxon>
        <taxon>Massilia</taxon>
    </lineage>
</organism>
<accession>A0ABT2A763</accession>
<dbReference type="RefSeq" id="WP_258845813.1">
    <property type="nucleotide sequence ID" value="NZ_JANUGX010000013.1"/>
</dbReference>
<feature type="domain" description="Response regulatory" evidence="3">
    <location>
        <begin position="4"/>
        <end position="120"/>
    </location>
</feature>
<gene>
    <name evidence="4" type="ORF">NX782_12580</name>
</gene>
<dbReference type="SUPFAM" id="SSF52172">
    <property type="entry name" value="CheY-like"/>
    <property type="match status" value="2"/>
</dbReference>
<dbReference type="EMBL" id="JANUGX010000013">
    <property type="protein sequence ID" value="MCS0590039.1"/>
    <property type="molecule type" value="Genomic_DNA"/>
</dbReference>
<dbReference type="Gene3D" id="3.40.50.2300">
    <property type="match status" value="2"/>
</dbReference>
<sequence>MSARILIVEDDLPTSELMAMLLREAGHTVAGADDGARGLRLALDSRPDLVVCDLRLPSLDGYAVARALKADPVCARMPLVAVSALALDGDRERVRAAGFDGYLCKPIEPASFVAEVEAFLPAPAADAAGADAPSGLPTLLVVDDDAFMRDVLVDALDSEPWRILSAGSGEEALALLERHPVDVVLSDQSMPGMQGTDLMARVCRAWPRTVRLILSGLSGPSELEAIDRACAAGLVDRHLVKPWVAGALREDLRAAFALQRERAGRH</sequence>
<dbReference type="InterPro" id="IPR001789">
    <property type="entry name" value="Sig_transdc_resp-reg_receiver"/>
</dbReference>
<keyword evidence="5" id="KW-1185">Reference proteome</keyword>
<evidence type="ECO:0000256" key="1">
    <source>
        <dbReference type="ARBA" id="ARBA00022553"/>
    </source>
</evidence>
<feature type="modified residue" description="4-aspartylphosphate" evidence="2">
    <location>
        <position position="187"/>
    </location>
</feature>
<name>A0ABT2A763_9BURK</name>
<reference evidence="4 5" key="1">
    <citation type="submission" date="2022-08" db="EMBL/GenBank/DDBJ databases">
        <title>Reclassification of Massilia species as members of the genera Telluria, Duganella, Pseudoduganella, Mokoshia gen. nov. and Zemynaea gen. nov. using orthogonal and non-orthogonal genome-based approaches.</title>
        <authorList>
            <person name="Bowman J.P."/>
        </authorList>
    </citation>
    <scope>NUCLEOTIDE SEQUENCE [LARGE SCALE GENOMIC DNA]</scope>
    <source>
        <strain evidence="4 5">LMG 28164</strain>
    </source>
</reference>
<dbReference type="Pfam" id="PF00072">
    <property type="entry name" value="Response_reg"/>
    <property type="match status" value="2"/>
</dbReference>
<feature type="domain" description="Response regulatory" evidence="3">
    <location>
        <begin position="138"/>
        <end position="256"/>
    </location>
</feature>
<comment type="caution">
    <text evidence="4">The sequence shown here is derived from an EMBL/GenBank/DDBJ whole genome shotgun (WGS) entry which is preliminary data.</text>
</comment>
<dbReference type="SMART" id="SM00448">
    <property type="entry name" value="REC"/>
    <property type="match status" value="2"/>
</dbReference>